<gene>
    <name evidence="1" type="ORF">FMOSSE_LOCUS15368</name>
</gene>
<accession>A0A9N9NF56</accession>
<proteinExistence type="predicted"/>
<dbReference type="Proteomes" id="UP000789375">
    <property type="component" value="Unassembled WGS sequence"/>
</dbReference>
<comment type="caution">
    <text evidence="1">The sequence shown here is derived from an EMBL/GenBank/DDBJ whole genome shotgun (WGS) entry which is preliminary data.</text>
</comment>
<feature type="non-terminal residue" evidence="1">
    <location>
        <position position="1"/>
    </location>
</feature>
<evidence type="ECO:0000313" key="2">
    <source>
        <dbReference type="Proteomes" id="UP000789375"/>
    </source>
</evidence>
<keyword evidence="2" id="KW-1185">Reference proteome</keyword>
<name>A0A9N9NF56_FUNMO</name>
<protein>
    <submittedName>
        <fullName evidence="1">3384_t:CDS:1</fullName>
    </submittedName>
</protein>
<reference evidence="1" key="1">
    <citation type="submission" date="2021-06" db="EMBL/GenBank/DDBJ databases">
        <authorList>
            <person name="Kallberg Y."/>
            <person name="Tangrot J."/>
            <person name="Rosling A."/>
        </authorList>
    </citation>
    <scope>NUCLEOTIDE SEQUENCE</scope>
    <source>
        <strain evidence="1">87-6 pot B 2015</strain>
    </source>
</reference>
<organism evidence="1 2">
    <name type="scientific">Funneliformis mosseae</name>
    <name type="common">Endomycorrhizal fungus</name>
    <name type="synonym">Glomus mosseae</name>
    <dbReference type="NCBI Taxonomy" id="27381"/>
    <lineage>
        <taxon>Eukaryota</taxon>
        <taxon>Fungi</taxon>
        <taxon>Fungi incertae sedis</taxon>
        <taxon>Mucoromycota</taxon>
        <taxon>Glomeromycotina</taxon>
        <taxon>Glomeromycetes</taxon>
        <taxon>Glomerales</taxon>
        <taxon>Glomeraceae</taxon>
        <taxon>Funneliformis</taxon>
    </lineage>
</organism>
<evidence type="ECO:0000313" key="1">
    <source>
        <dbReference type="EMBL" id="CAG8726330.1"/>
    </source>
</evidence>
<dbReference type="AlphaFoldDB" id="A0A9N9NF56"/>
<sequence>QIFQRAVCLEDVLACRQFCPGDVLARRHLADLQRLTTKDRQFLSISCNTLLFRQLV</sequence>
<dbReference type="EMBL" id="CAJVPP010015224">
    <property type="protein sequence ID" value="CAG8726330.1"/>
    <property type="molecule type" value="Genomic_DNA"/>
</dbReference>